<dbReference type="PANTHER" id="PTHR12835:SF5">
    <property type="entry name" value="BIOTIN--PROTEIN LIGASE"/>
    <property type="match status" value="1"/>
</dbReference>
<dbReference type="OrthoDB" id="9807064at2"/>
<proteinExistence type="predicted"/>
<evidence type="ECO:0000313" key="4">
    <source>
        <dbReference type="Proteomes" id="UP000242501"/>
    </source>
</evidence>
<dbReference type="RefSeq" id="WP_092747479.1">
    <property type="nucleotide sequence ID" value="NZ_FMYL01000004.1"/>
</dbReference>
<accession>A0A1G6H7Y5</accession>
<keyword evidence="4" id="KW-1185">Reference proteome</keyword>
<dbReference type="Gene3D" id="3.30.930.10">
    <property type="entry name" value="Bira Bifunctional Protein, Domain 2"/>
    <property type="match status" value="1"/>
</dbReference>
<dbReference type="EMBL" id="FMYL01000004">
    <property type="protein sequence ID" value="SDB90273.1"/>
    <property type="molecule type" value="Genomic_DNA"/>
</dbReference>
<dbReference type="InterPro" id="IPR045864">
    <property type="entry name" value="aa-tRNA-synth_II/BPL/LPL"/>
</dbReference>
<reference evidence="4" key="1">
    <citation type="submission" date="2016-09" db="EMBL/GenBank/DDBJ databases">
        <authorList>
            <person name="Varghese N."/>
            <person name="Submissions S."/>
        </authorList>
    </citation>
    <scope>NUCLEOTIDE SEQUENCE [LARGE SCALE GENOMIC DNA]</scope>
    <source>
        <strain evidence="4">ANC 4422</strain>
    </source>
</reference>
<dbReference type="NCBIfam" id="TIGR00121">
    <property type="entry name" value="birA_ligase"/>
    <property type="match status" value="1"/>
</dbReference>
<organism evidence="3 4">
    <name type="scientific">Acinetobacter boissieri</name>
    <dbReference type="NCBI Taxonomy" id="1219383"/>
    <lineage>
        <taxon>Bacteria</taxon>
        <taxon>Pseudomonadati</taxon>
        <taxon>Pseudomonadota</taxon>
        <taxon>Gammaproteobacteria</taxon>
        <taxon>Moraxellales</taxon>
        <taxon>Moraxellaceae</taxon>
        <taxon>Acinetobacter</taxon>
    </lineage>
</organism>
<dbReference type="SUPFAM" id="SSF55681">
    <property type="entry name" value="Class II aaRS and biotin synthetases"/>
    <property type="match status" value="1"/>
</dbReference>
<dbReference type="PANTHER" id="PTHR12835">
    <property type="entry name" value="BIOTIN PROTEIN LIGASE"/>
    <property type="match status" value="1"/>
</dbReference>
<sequence>MISDTATLKAHLKSSAYAPDVVLLKQSTTSTNDDVKMFAKQGFQRILVCSESQTQGRGQHQRHWVSPTGNIYLSTLLTTTRPLDGRLALEVALNVLHMPCLEGFNLSVKWPNDLYSAQGKWGGILVEPISTTQAIVGIGVNLFSHPTLQNLDQETTALTQIGHLAYSRIEVIADIYLAIQHAGQWFDHNSQNLAHRFNQSAHFKDQKVDFEHQHGVQSGIFLGIQHDGAVRIQSTDQIHCFYQGRLRPSTTTQ</sequence>
<evidence type="ECO:0000313" key="3">
    <source>
        <dbReference type="EMBL" id="SDB90273.1"/>
    </source>
</evidence>
<dbReference type="Proteomes" id="UP000242501">
    <property type="component" value="Unassembled WGS sequence"/>
</dbReference>
<dbReference type="AlphaFoldDB" id="A0A1G6H7Y5"/>
<name>A0A1G6H7Y5_9GAMM</name>
<dbReference type="InterPro" id="IPR004408">
    <property type="entry name" value="Biotin_CoA_COase_ligase"/>
</dbReference>
<dbReference type="STRING" id="1219383.SAMN05421733_104124"/>
<evidence type="ECO:0000259" key="2">
    <source>
        <dbReference type="Pfam" id="PF03099"/>
    </source>
</evidence>
<feature type="domain" description="BPL/LPL catalytic" evidence="2">
    <location>
        <begin position="26"/>
        <end position="141"/>
    </location>
</feature>
<protein>
    <submittedName>
        <fullName evidence="3">BirA family transcriptional regulator, biotin operon repressor / biotin-[acetyl-CoA-carboxylase] ligase</fullName>
    </submittedName>
</protein>
<keyword evidence="1 3" id="KW-0436">Ligase</keyword>
<dbReference type="GO" id="GO:0004077">
    <property type="term" value="F:biotin--[biotin carboxyl-carrier protein] ligase activity"/>
    <property type="evidence" value="ECO:0007669"/>
    <property type="project" value="InterPro"/>
</dbReference>
<dbReference type="GO" id="GO:0005737">
    <property type="term" value="C:cytoplasm"/>
    <property type="evidence" value="ECO:0007669"/>
    <property type="project" value="TreeGrafter"/>
</dbReference>
<dbReference type="Pfam" id="PF03099">
    <property type="entry name" value="BPL_LplA_LipB"/>
    <property type="match status" value="1"/>
</dbReference>
<evidence type="ECO:0000256" key="1">
    <source>
        <dbReference type="ARBA" id="ARBA00022598"/>
    </source>
</evidence>
<dbReference type="InterPro" id="IPR004143">
    <property type="entry name" value="BPL_LPL_catalytic"/>
</dbReference>
<gene>
    <name evidence="3" type="ORF">SAMN05421733_104124</name>
</gene>